<dbReference type="EMBL" id="PFRH01000087">
    <property type="protein sequence ID" value="PJC52482.1"/>
    <property type="molecule type" value="Genomic_DNA"/>
</dbReference>
<feature type="domain" description="DUF7282" evidence="3">
    <location>
        <begin position="63"/>
        <end position="166"/>
    </location>
</feature>
<keyword evidence="2" id="KW-0472">Membrane</keyword>
<feature type="transmembrane region" description="Helical" evidence="2">
    <location>
        <begin position="6"/>
        <end position="23"/>
    </location>
</feature>
<keyword evidence="2" id="KW-0812">Transmembrane</keyword>
<reference evidence="5" key="1">
    <citation type="submission" date="2017-09" db="EMBL/GenBank/DDBJ databases">
        <title>Depth-based differentiation of microbial function through sediment-hosted aquifers and enrichment of novel symbionts in the deep terrestrial subsurface.</title>
        <authorList>
            <person name="Probst A.J."/>
            <person name="Ladd B."/>
            <person name="Jarett J.K."/>
            <person name="Geller-Mcgrath D.E."/>
            <person name="Sieber C.M.K."/>
            <person name="Emerson J.B."/>
            <person name="Anantharaman K."/>
            <person name="Thomas B.C."/>
            <person name="Malmstrom R."/>
            <person name="Stieglmeier M."/>
            <person name="Klingl A."/>
            <person name="Woyke T."/>
            <person name="Ryan C.M."/>
            <person name="Banfield J.F."/>
        </authorList>
    </citation>
    <scope>NUCLEOTIDE SEQUENCE [LARGE SCALE GENOMIC DNA]</scope>
</reference>
<dbReference type="InterPro" id="IPR055706">
    <property type="entry name" value="Slg1/2_DUF7282"/>
</dbReference>
<evidence type="ECO:0000256" key="1">
    <source>
        <dbReference type="SAM" id="MobiDB-lite"/>
    </source>
</evidence>
<evidence type="ECO:0000256" key="2">
    <source>
        <dbReference type="SAM" id="Phobius"/>
    </source>
</evidence>
<keyword evidence="2" id="KW-1133">Transmembrane helix</keyword>
<proteinExistence type="predicted"/>
<protein>
    <recommendedName>
        <fullName evidence="3">DUF7282 domain-containing protein</fullName>
    </recommendedName>
</protein>
<accession>A0A2M8F9R8</accession>
<dbReference type="Pfam" id="PF23951">
    <property type="entry name" value="DUF7282"/>
    <property type="match status" value="1"/>
</dbReference>
<evidence type="ECO:0000313" key="4">
    <source>
        <dbReference type="EMBL" id="PJC52482.1"/>
    </source>
</evidence>
<feature type="region of interest" description="Disordered" evidence="1">
    <location>
        <begin position="31"/>
        <end position="57"/>
    </location>
</feature>
<organism evidence="4 5">
    <name type="scientific">Candidatus Magasanikbacteria bacterium CG_4_9_14_0_2_um_filter_42_11</name>
    <dbReference type="NCBI Taxonomy" id="1974643"/>
    <lineage>
        <taxon>Bacteria</taxon>
        <taxon>Candidatus Magasanikiibacteriota</taxon>
    </lineage>
</organism>
<sequence length="167" mass="17933">MKSFVIGIIAILAVGGIFFFYFSRLPVGEQETQQKTDDHPSAVGQLPAEDEIPATEETTAPPEIVVEDQAYTNGGITIQSVNTQEDIWLVAYDDDMGKPGRIIGQVTLSPGSWSDVAFPLYESFVTDPIYIAVHKDAGASGTFEFPGADVALSIDGVVVVKTVHVTK</sequence>
<gene>
    <name evidence="4" type="ORF">CO030_02635</name>
</gene>
<comment type="caution">
    <text evidence="4">The sequence shown here is derived from an EMBL/GenBank/DDBJ whole genome shotgun (WGS) entry which is preliminary data.</text>
</comment>
<dbReference type="Proteomes" id="UP000231456">
    <property type="component" value="Unassembled WGS sequence"/>
</dbReference>
<name>A0A2M8F9R8_9BACT</name>
<dbReference type="AlphaFoldDB" id="A0A2M8F9R8"/>
<evidence type="ECO:0000259" key="3">
    <source>
        <dbReference type="Pfam" id="PF23951"/>
    </source>
</evidence>
<evidence type="ECO:0000313" key="5">
    <source>
        <dbReference type="Proteomes" id="UP000231456"/>
    </source>
</evidence>